<feature type="chain" id="PRO_5030958580" evidence="2">
    <location>
        <begin position="24"/>
        <end position="622"/>
    </location>
</feature>
<keyword evidence="2" id="KW-0732">Signal</keyword>
<evidence type="ECO:0000256" key="2">
    <source>
        <dbReference type="SAM" id="SignalP"/>
    </source>
</evidence>
<organism evidence="3">
    <name type="scientific">Neobodo designis</name>
    <name type="common">Flagellated protozoan</name>
    <name type="synonym">Bodo designis</name>
    <dbReference type="NCBI Taxonomy" id="312471"/>
    <lineage>
        <taxon>Eukaryota</taxon>
        <taxon>Discoba</taxon>
        <taxon>Euglenozoa</taxon>
        <taxon>Kinetoplastea</taxon>
        <taxon>Metakinetoplastina</taxon>
        <taxon>Neobodonida</taxon>
        <taxon>Neobodo</taxon>
    </lineage>
</organism>
<keyword evidence="1" id="KW-0472">Membrane</keyword>
<reference evidence="3" key="1">
    <citation type="submission" date="2021-01" db="EMBL/GenBank/DDBJ databases">
        <authorList>
            <person name="Corre E."/>
            <person name="Pelletier E."/>
            <person name="Niang G."/>
            <person name="Scheremetjew M."/>
            <person name="Finn R."/>
            <person name="Kale V."/>
            <person name="Holt S."/>
            <person name="Cochrane G."/>
            <person name="Meng A."/>
            <person name="Brown T."/>
            <person name="Cohen L."/>
        </authorList>
    </citation>
    <scope>NUCLEOTIDE SEQUENCE</scope>
    <source>
        <strain evidence="3">CCAP 1951/1</strain>
    </source>
</reference>
<evidence type="ECO:0000313" key="3">
    <source>
        <dbReference type="EMBL" id="CAD9140837.1"/>
    </source>
</evidence>
<feature type="signal peptide" evidence="2">
    <location>
        <begin position="1"/>
        <end position="23"/>
    </location>
</feature>
<keyword evidence="1" id="KW-0812">Transmembrane</keyword>
<gene>
    <name evidence="3" type="ORF">NDES1114_LOCUS27591</name>
</gene>
<sequence length="622" mass="68311">MVSRGATVAVAALVALLATTAHARLYARIADGLPIYDEFGSLKEYMIFAEENAPLTPVPKLEILNTELAEDRDVRQKMVEIPHTPIGSPQFNRYKLRNALTVTKSASTTIDVFRSISRTPHFEKRSFMTWFVRSAPFGALSAVGPKQFYADDQSFFPLDGLRFRTAGRYEVVFNVSMITGTNFHFNRTIFVQRQPNSVIHATTVAGYNGSVFFPPPSAQLVDFTGAKVRTSTPTIEYVLEALPWLASIRGTLIQKADATGFATFTNMIPTLPGAYTFRLRAYLSDGSTLTTPSQQVIVARALPTRIIVRQSITGIARFQFFTQPIFSIEDSAGPSQDPRMNMSLSIAQNNPDFSYEGYNTIATLSGTTAVFPVNYRYTFSELSIDLPGNYEIRASLLLPTGATLSRAISLRINNPPTFEVVDTMVVNNPGIISLHGERPAVDRVVIMLALDEECSSPSSDQVVWPADENDGIFNITIVPFNAQPSYVCMAIPSHPNFAPLIQRYLPQYDELFPLVFTFSVQGVDECKPLSATAAAQYRSAGWETAAALRSYGCRLTPPVAGTIPACACPRPLTCDTLTHEKFNPPGLDIGQCVCCETWVLAVAGTITGLFFALVILVIFVYV</sequence>
<feature type="transmembrane region" description="Helical" evidence="1">
    <location>
        <begin position="598"/>
        <end position="621"/>
    </location>
</feature>
<protein>
    <submittedName>
        <fullName evidence="3">Uncharacterized protein</fullName>
    </submittedName>
</protein>
<dbReference type="EMBL" id="HBGF01041200">
    <property type="protein sequence ID" value="CAD9140837.1"/>
    <property type="molecule type" value="Transcribed_RNA"/>
</dbReference>
<accession>A0A7S1QJN2</accession>
<keyword evidence="1" id="KW-1133">Transmembrane helix</keyword>
<proteinExistence type="predicted"/>
<evidence type="ECO:0000256" key="1">
    <source>
        <dbReference type="SAM" id="Phobius"/>
    </source>
</evidence>
<dbReference type="AlphaFoldDB" id="A0A7S1QJN2"/>
<name>A0A7S1QJN2_NEODS</name>